<evidence type="ECO:0000256" key="1">
    <source>
        <dbReference type="SAM" id="Phobius"/>
    </source>
</evidence>
<name>A0A830C5F6_9LAMI</name>
<dbReference type="EMBL" id="BMAC01000411">
    <property type="protein sequence ID" value="GFP95947.1"/>
    <property type="molecule type" value="Genomic_DNA"/>
</dbReference>
<reference evidence="3" key="1">
    <citation type="submission" date="2020-07" db="EMBL/GenBank/DDBJ databases">
        <title>Ethylene signaling mediates host invasion by parasitic plants.</title>
        <authorList>
            <person name="Yoshida S."/>
        </authorList>
    </citation>
    <scope>NUCLEOTIDE SEQUENCE</scope>
    <source>
        <strain evidence="3">Okayama</strain>
    </source>
</reference>
<accession>A0A830C5F6</accession>
<dbReference type="AlphaFoldDB" id="A0A830C5F6"/>
<protein>
    <submittedName>
        <fullName evidence="3">Uncharacterized protein</fullName>
    </submittedName>
</protein>
<keyword evidence="1" id="KW-1133">Transmembrane helix</keyword>
<evidence type="ECO:0000256" key="2">
    <source>
        <dbReference type="SAM" id="SignalP"/>
    </source>
</evidence>
<comment type="caution">
    <text evidence="3">The sequence shown here is derived from an EMBL/GenBank/DDBJ whole genome shotgun (WGS) entry which is preliminary data.</text>
</comment>
<keyword evidence="1" id="KW-0472">Membrane</keyword>
<keyword evidence="1" id="KW-0812">Transmembrane</keyword>
<feature type="transmembrane region" description="Helical" evidence="1">
    <location>
        <begin position="6"/>
        <end position="34"/>
    </location>
</feature>
<sequence>MWPSFLFFFPINFTITTAFLTNYPPFSSVIIIIYSKCNSHKHSVLKIVKRLLGVKPAPSA</sequence>
<gene>
    <name evidence="3" type="ORF">PHJA_001738800</name>
</gene>
<feature type="signal peptide" evidence="2">
    <location>
        <begin position="1"/>
        <end position="18"/>
    </location>
</feature>
<keyword evidence="4" id="KW-1185">Reference proteome</keyword>
<dbReference type="Proteomes" id="UP000653305">
    <property type="component" value="Unassembled WGS sequence"/>
</dbReference>
<feature type="chain" id="PRO_5032871270" evidence="2">
    <location>
        <begin position="19"/>
        <end position="60"/>
    </location>
</feature>
<organism evidence="3 4">
    <name type="scientific">Phtheirospermum japonicum</name>
    <dbReference type="NCBI Taxonomy" id="374723"/>
    <lineage>
        <taxon>Eukaryota</taxon>
        <taxon>Viridiplantae</taxon>
        <taxon>Streptophyta</taxon>
        <taxon>Embryophyta</taxon>
        <taxon>Tracheophyta</taxon>
        <taxon>Spermatophyta</taxon>
        <taxon>Magnoliopsida</taxon>
        <taxon>eudicotyledons</taxon>
        <taxon>Gunneridae</taxon>
        <taxon>Pentapetalae</taxon>
        <taxon>asterids</taxon>
        <taxon>lamiids</taxon>
        <taxon>Lamiales</taxon>
        <taxon>Orobanchaceae</taxon>
        <taxon>Orobanchaceae incertae sedis</taxon>
        <taxon>Phtheirospermum</taxon>
    </lineage>
</organism>
<keyword evidence="2" id="KW-0732">Signal</keyword>
<proteinExistence type="predicted"/>
<evidence type="ECO:0000313" key="4">
    <source>
        <dbReference type="Proteomes" id="UP000653305"/>
    </source>
</evidence>
<evidence type="ECO:0000313" key="3">
    <source>
        <dbReference type="EMBL" id="GFP95947.1"/>
    </source>
</evidence>